<dbReference type="InterPro" id="IPR000515">
    <property type="entry name" value="MetI-like"/>
</dbReference>
<keyword evidence="4 7" id="KW-0812">Transmembrane</keyword>
<dbReference type="Gene3D" id="1.10.3720.10">
    <property type="entry name" value="MetI-like"/>
    <property type="match status" value="1"/>
</dbReference>
<keyword evidence="10" id="KW-1185">Reference proteome</keyword>
<feature type="transmembrane region" description="Helical" evidence="7">
    <location>
        <begin position="168"/>
        <end position="191"/>
    </location>
</feature>
<evidence type="ECO:0000313" key="10">
    <source>
        <dbReference type="Proteomes" id="UP000248544"/>
    </source>
</evidence>
<evidence type="ECO:0000256" key="7">
    <source>
        <dbReference type="RuleBase" id="RU363032"/>
    </source>
</evidence>
<keyword evidence="2 7" id="KW-0813">Transport</keyword>
<dbReference type="GO" id="GO:0055085">
    <property type="term" value="P:transmembrane transport"/>
    <property type="evidence" value="ECO:0007669"/>
    <property type="project" value="InterPro"/>
</dbReference>
<dbReference type="EMBL" id="POUA01000139">
    <property type="protein sequence ID" value="PZG43279.1"/>
    <property type="molecule type" value="Genomic_DNA"/>
</dbReference>
<dbReference type="PANTHER" id="PTHR30193:SF37">
    <property type="entry name" value="INNER MEMBRANE ABC TRANSPORTER PERMEASE PROTEIN YCJO"/>
    <property type="match status" value="1"/>
</dbReference>
<evidence type="ECO:0000259" key="8">
    <source>
        <dbReference type="PROSITE" id="PS50928"/>
    </source>
</evidence>
<name>A0A2W2GKZ2_9ACTN</name>
<feature type="transmembrane region" description="Helical" evidence="7">
    <location>
        <begin position="60"/>
        <end position="87"/>
    </location>
</feature>
<evidence type="ECO:0000256" key="3">
    <source>
        <dbReference type="ARBA" id="ARBA00022475"/>
    </source>
</evidence>
<dbReference type="AlphaFoldDB" id="A0A2W2GKZ2"/>
<keyword evidence="6 7" id="KW-0472">Membrane</keyword>
<evidence type="ECO:0000256" key="4">
    <source>
        <dbReference type="ARBA" id="ARBA00022692"/>
    </source>
</evidence>
<evidence type="ECO:0000256" key="5">
    <source>
        <dbReference type="ARBA" id="ARBA00022989"/>
    </source>
</evidence>
<dbReference type="GO" id="GO:0005886">
    <property type="term" value="C:plasma membrane"/>
    <property type="evidence" value="ECO:0007669"/>
    <property type="project" value="UniProtKB-SubCell"/>
</dbReference>
<reference evidence="9 10" key="1">
    <citation type="submission" date="2018-01" db="EMBL/GenBank/DDBJ databases">
        <title>Draft genome sequence of Sphaerisporangium sp. 7K107.</title>
        <authorList>
            <person name="Sahin N."/>
            <person name="Saygin H."/>
            <person name="Ay H."/>
        </authorList>
    </citation>
    <scope>NUCLEOTIDE SEQUENCE [LARGE SCALE GENOMIC DNA]</scope>
    <source>
        <strain evidence="9 10">7K107</strain>
    </source>
</reference>
<dbReference type="RefSeq" id="WP_111168713.1">
    <property type="nucleotide sequence ID" value="NZ_POUA01000139.1"/>
</dbReference>
<evidence type="ECO:0000256" key="6">
    <source>
        <dbReference type="ARBA" id="ARBA00023136"/>
    </source>
</evidence>
<proteinExistence type="inferred from homology"/>
<dbReference type="PROSITE" id="PS50928">
    <property type="entry name" value="ABC_TM1"/>
    <property type="match status" value="1"/>
</dbReference>
<sequence length="199" mass="21534">MRGRARDVYRSLIFVPMLVAPVATAAVWRWLLHPEGGVVDRLFGVFGADGPNWFRQPGTALAALILISGWQLLGFSMLVVSAGLAGINAEYGQAAALDGASRRQAARMITLPLLSPSLLFMVLMTVLLSAQWTFPLIDMFTQGGPGNATTDVYYLLWQFGFRNFDTGVASAAAVLFFAGFGVVAAAFLALLNRFSFYDD</sequence>
<comment type="caution">
    <text evidence="9">The sequence shown here is derived from an EMBL/GenBank/DDBJ whole genome shotgun (WGS) entry which is preliminary data.</text>
</comment>
<dbReference type="Pfam" id="PF00528">
    <property type="entry name" value="BPD_transp_1"/>
    <property type="match status" value="1"/>
</dbReference>
<dbReference type="PANTHER" id="PTHR30193">
    <property type="entry name" value="ABC TRANSPORTER PERMEASE PROTEIN"/>
    <property type="match status" value="1"/>
</dbReference>
<feature type="transmembrane region" description="Helical" evidence="7">
    <location>
        <begin position="108"/>
        <end position="130"/>
    </location>
</feature>
<dbReference type="Proteomes" id="UP000248544">
    <property type="component" value="Unassembled WGS sequence"/>
</dbReference>
<evidence type="ECO:0000256" key="1">
    <source>
        <dbReference type="ARBA" id="ARBA00004651"/>
    </source>
</evidence>
<keyword evidence="5 7" id="KW-1133">Transmembrane helix</keyword>
<organism evidence="9 10">
    <name type="scientific">Spongiactinospora gelatinilytica</name>
    <dbReference type="NCBI Taxonomy" id="2666298"/>
    <lineage>
        <taxon>Bacteria</taxon>
        <taxon>Bacillati</taxon>
        <taxon>Actinomycetota</taxon>
        <taxon>Actinomycetes</taxon>
        <taxon>Streptosporangiales</taxon>
        <taxon>Streptosporangiaceae</taxon>
        <taxon>Spongiactinospora</taxon>
    </lineage>
</organism>
<gene>
    <name evidence="9" type="ORF">C1I98_18570</name>
</gene>
<feature type="transmembrane region" description="Helical" evidence="7">
    <location>
        <begin position="12"/>
        <end position="31"/>
    </location>
</feature>
<dbReference type="InterPro" id="IPR051393">
    <property type="entry name" value="ABC_transporter_permease"/>
</dbReference>
<evidence type="ECO:0000256" key="2">
    <source>
        <dbReference type="ARBA" id="ARBA00022448"/>
    </source>
</evidence>
<comment type="similarity">
    <text evidence="7">Belongs to the binding-protein-dependent transport system permease family.</text>
</comment>
<keyword evidence="3" id="KW-1003">Cell membrane</keyword>
<feature type="domain" description="ABC transmembrane type-1" evidence="8">
    <location>
        <begin position="1"/>
        <end position="187"/>
    </location>
</feature>
<comment type="subcellular location">
    <subcellularLocation>
        <location evidence="1 7">Cell membrane</location>
        <topology evidence="1 7">Multi-pass membrane protein</topology>
    </subcellularLocation>
</comment>
<evidence type="ECO:0000313" key="9">
    <source>
        <dbReference type="EMBL" id="PZG43279.1"/>
    </source>
</evidence>
<dbReference type="InterPro" id="IPR035906">
    <property type="entry name" value="MetI-like_sf"/>
</dbReference>
<dbReference type="SUPFAM" id="SSF161098">
    <property type="entry name" value="MetI-like"/>
    <property type="match status" value="1"/>
</dbReference>
<protein>
    <recommendedName>
        <fullName evidence="8">ABC transmembrane type-1 domain-containing protein</fullName>
    </recommendedName>
</protein>
<accession>A0A2W2GKZ2</accession>